<evidence type="ECO:0000256" key="4">
    <source>
        <dbReference type="ARBA" id="ARBA00023002"/>
    </source>
</evidence>
<feature type="binding site" evidence="9">
    <location>
        <position position="253"/>
    </location>
    <ligand>
        <name>sn-glycerol 3-phosphate</name>
        <dbReference type="ChEBI" id="CHEBI:57597"/>
    </ligand>
</feature>
<feature type="binding site" evidence="9">
    <location>
        <position position="48"/>
    </location>
    <ligand>
        <name>NADPH</name>
        <dbReference type="ChEBI" id="CHEBI:57783"/>
    </ligand>
</feature>
<feature type="binding site" evidence="9">
    <location>
        <position position="243"/>
    </location>
    <ligand>
        <name>sn-glycerol 3-phosphate</name>
        <dbReference type="ChEBI" id="CHEBI:57597"/>
    </ligand>
</feature>
<feature type="binding site" evidence="9">
    <location>
        <position position="135"/>
    </location>
    <ligand>
        <name>sn-glycerol 3-phosphate</name>
        <dbReference type="ChEBI" id="CHEBI:57597"/>
    </ligand>
</feature>
<proteinExistence type="inferred from homology"/>
<feature type="binding site" evidence="9">
    <location>
        <position position="190"/>
    </location>
    <ligand>
        <name>sn-glycerol 3-phosphate</name>
        <dbReference type="ChEBI" id="CHEBI:57597"/>
    </ligand>
</feature>
<evidence type="ECO:0000256" key="11">
    <source>
        <dbReference type="RuleBase" id="RU000439"/>
    </source>
</evidence>
<feature type="binding site" evidence="9">
    <location>
        <position position="10"/>
    </location>
    <ligand>
        <name>NADPH</name>
        <dbReference type="ChEBI" id="CHEBI:57783"/>
    </ligand>
</feature>
<dbReference type="PRINTS" id="PR00077">
    <property type="entry name" value="GPDHDRGNASE"/>
</dbReference>
<keyword evidence="5 9" id="KW-0520">NAD</keyword>
<dbReference type="InterPro" id="IPR008927">
    <property type="entry name" value="6-PGluconate_DH-like_C_sf"/>
</dbReference>
<dbReference type="NCBIfam" id="NF000941">
    <property type="entry name" value="PRK00094.1-3"/>
    <property type="match status" value="1"/>
</dbReference>
<dbReference type="GO" id="GO:0047952">
    <property type="term" value="F:glycerol-3-phosphate dehydrogenase [NAD(P)+] activity"/>
    <property type="evidence" value="ECO:0007669"/>
    <property type="project" value="UniProtKB-EC"/>
</dbReference>
<feature type="active site" description="Proton acceptor" evidence="9">
    <location>
        <position position="190"/>
    </location>
</feature>
<dbReference type="InterPro" id="IPR006109">
    <property type="entry name" value="G3P_DH_NAD-dep_C"/>
</dbReference>
<sequence length="346" mass="36403">MKACVLGAGSWGTALANVLATNGHDVVIWGRDEAVVNAINKDHLNPRYLPGGALSPLLHATTDFAGAIRDAELVLFSVPSQALPVLVSDASALISQTAVIVHAVKGFTRPNNVRISEHINLVMPNVEKRLAVLSGPSHAEEVVRGMPTTVVIASASQSTAETVQDAFMNAQFRVYTQADVVGVELGGTLKNIIALGVGLTDGLGLGDNTKAALMTRGLAEITRLGVSLGASPLTFSGLAGIGDLIVTCTSNHSRNFRTGRLLATGLALNEALEQIGMAVEGVSTTFAAAELAQTHQVDMPITTALKCVLKGDVTPGAAVRELMQRERSHEMEDVGQRPLTHHWRFS</sequence>
<keyword evidence="15" id="KW-1185">Reference proteome</keyword>
<evidence type="ECO:0000256" key="6">
    <source>
        <dbReference type="ARBA" id="ARBA00023098"/>
    </source>
</evidence>
<comment type="caution">
    <text evidence="9">Lacks conserved residue(s) required for the propagation of feature annotation.</text>
</comment>
<comment type="similarity">
    <text evidence="1 9 10">Belongs to the NAD-dependent glycerol-3-phosphate dehydrogenase family.</text>
</comment>
<evidence type="ECO:0000313" key="15">
    <source>
        <dbReference type="Proteomes" id="UP001597079"/>
    </source>
</evidence>
<evidence type="ECO:0000256" key="8">
    <source>
        <dbReference type="ARBA" id="ARBA00023264"/>
    </source>
</evidence>
<dbReference type="NCBIfam" id="NF000940">
    <property type="entry name" value="PRK00094.1-2"/>
    <property type="match status" value="1"/>
</dbReference>
<evidence type="ECO:0000256" key="5">
    <source>
        <dbReference type="ARBA" id="ARBA00023027"/>
    </source>
</evidence>
<comment type="subcellular location">
    <subcellularLocation>
        <location evidence="9">Cytoplasm</location>
    </subcellularLocation>
</comment>
<evidence type="ECO:0000259" key="12">
    <source>
        <dbReference type="Pfam" id="PF01210"/>
    </source>
</evidence>
<dbReference type="Gene3D" id="1.10.1040.10">
    <property type="entry name" value="N-(1-d-carboxylethyl)-l-norvaline Dehydrogenase, domain 2"/>
    <property type="match status" value="1"/>
</dbReference>
<accession>A0ABW4JPP4</accession>
<feature type="binding site" evidence="9">
    <location>
        <position position="254"/>
    </location>
    <ligand>
        <name>sn-glycerol 3-phosphate</name>
        <dbReference type="ChEBI" id="CHEBI:57597"/>
    </ligand>
</feature>
<evidence type="ECO:0000256" key="7">
    <source>
        <dbReference type="ARBA" id="ARBA00023209"/>
    </source>
</evidence>
<keyword evidence="7 9" id="KW-0594">Phospholipid biosynthesis</keyword>
<evidence type="ECO:0000256" key="3">
    <source>
        <dbReference type="ARBA" id="ARBA00022857"/>
    </source>
</evidence>
<dbReference type="SUPFAM" id="SSF48179">
    <property type="entry name" value="6-phosphogluconate dehydrogenase C-terminal domain-like"/>
    <property type="match status" value="1"/>
</dbReference>
<dbReference type="Gene3D" id="3.40.50.720">
    <property type="entry name" value="NAD(P)-binding Rossmann-like Domain"/>
    <property type="match status" value="1"/>
</dbReference>
<feature type="binding site" evidence="9">
    <location>
        <position position="139"/>
    </location>
    <ligand>
        <name>NADPH</name>
        <dbReference type="ChEBI" id="CHEBI:57783"/>
    </ligand>
</feature>
<feature type="binding site" evidence="9">
    <location>
        <position position="280"/>
    </location>
    <ligand>
        <name>NADPH</name>
        <dbReference type="ChEBI" id="CHEBI:57783"/>
    </ligand>
</feature>
<feature type="binding site" evidence="9">
    <location>
        <position position="137"/>
    </location>
    <ligand>
        <name>sn-glycerol 3-phosphate</name>
        <dbReference type="ChEBI" id="CHEBI:57597"/>
    </ligand>
</feature>
<feature type="domain" description="Glycerol-3-phosphate dehydrogenase NAD-dependent N-terminal" evidence="12">
    <location>
        <begin position="3"/>
        <end position="159"/>
    </location>
</feature>
<keyword evidence="8 9" id="KW-1208">Phospholipid metabolism</keyword>
<reference evidence="15" key="1">
    <citation type="journal article" date="2019" name="Int. J. Syst. Evol. Microbiol.">
        <title>The Global Catalogue of Microorganisms (GCM) 10K type strain sequencing project: providing services to taxonomists for standard genome sequencing and annotation.</title>
        <authorList>
            <consortium name="The Broad Institute Genomics Platform"/>
            <consortium name="The Broad Institute Genome Sequencing Center for Infectious Disease"/>
            <person name="Wu L."/>
            <person name="Ma J."/>
        </authorList>
    </citation>
    <scope>NUCLEOTIDE SEQUENCE [LARGE SCALE GENOMIC DNA]</scope>
    <source>
        <strain evidence="15">CGMCC 1.12286</strain>
    </source>
</reference>
<dbReference type="EMBL" id="JBHUCX010000085">
    <property type="protein sequence ID" value="MFD1677123.1"/>
    <property type="molecule type" value="Genomic_DNA"/>
</dbReference>
<feature type="binding site" evidence="9">
    <location>
        <position position="105"/>
    </location>
    <ligand>
        <name>NADPH</name>
        <dbReference type="ChEBI" id="CHEBI:57783"/>
    </ligand>
</feature>
<keyword evidence="2 9" id="KW-0444">Lipid biosynthesis</keyword>
<dbReference type="InterPro" id="IPR013328">
    <property type="entry name" value="6PGD_dom2"/>
</dbReference>
<comment type="function">
    <text evidence="9">Catalyzes the reduction of the glycolytic intermediate dihydroxyacetone phosphate (DHAP) to sn-glycerol 3-phosphate (G3P), the key precursor for phospholipid synthesis.</text>
</comment>
<dbReference type="PROSITE" id="PS00957">
    <property type="entry name" value="NAD_G3PDH"/>
    <property type="match status" value="1"/>
</dbReference>
<keyword evidence="9" id="KW-0547">Nucleotide-binding</keyword>
<dbReference type="PANTHER" id="PTHR11728">
    <property type="entry name" value="GLYCEROL-3-PHOSPHATE DEHYDROGENASE"/>
    <property type="match status" value="1"/>
</dbReference>
<evidence type="ECO:0000313" key="14">
    <source>
        <dbReference type="EMBL" id="MFD1677123.1"/>
    </source>
</evidence>
<dbReference type="RefSeq" id="WP_377945038.1">
    <property type="nucleotide sequence ID" value="NZ_JBHUCX010000085.1"/>
</dbReference>
<feature type="binding site" evidence="9">
    <location>
        <position position="255"/>
    </location>
    <ligand>
        <name>sn-glycerol 3-phosphate</name>
        <dbReference type="ChEBI" id="CHEBI:57597"/>
    </ligand>
</feature>
<dbReference type="InterPro" id="IPR006168">
    <property type="entry name" value="G3P_DH_NAD-dep"/>
</dbReference>
<evidence type="ECO:0000256" key="1">
    <source>
        <dbReference type="ARBA" id="ARBA00011009"/>
    </source>
</evidence>
<comment type="caution">
    <text evidence="14">The sequence shown here is derived from an EMBL/GenBank/DDBJ whole genome shotgun (WGS) entry which is preliminary data.</text>
</comment>
<feature type="binding site" evidence="9">
    <location>
        <position position="254"/>
    </location>
    <ligand>
        <name>NADPH</name>
        <dbReference type="ChEBI" id="CHEBI:57783"/>
    </ligand>
</feature>
<comment type="catalytic activity">
    <reaction evidence="9">
        <text>sn-glycerol 3-phosphate + NAD(+) = dihydroxyacetone phosphate + NADH + H(+)</text>
        <dbReference type="Rhea" id="RHEA:11092"/>
        <dbReference type="ChEBI" id="CHEBI:15378"/>
        <dbReference type="ChEBI" id="CHEBI:57540"/>
        <dbReference type="ChEBI" id="CHEBI:57597"/>
        <dbReference type="ChEBI" id="CHEBI:57642"/>
        <dbReference type="ChEBI" id="CHEBI:57945"/>
        <dbReference type="EC" id="1.1.1.94"/>
    </reaction>
</comment>
<feature type="domain" description="Glycerol-3-phosphate dehydrogenase NAD-dependent C-terminal" evidence="13">
    <location>
        <begin position="179"/>
        <end position="319"/>
    </location>
</feature>
<keyword evidence="6 9" id="KW-0443">Lipid metabolism</keyword>
<dbReference type="InterPro" id="IPR011128">
    <property type="entry name" value="G3P_DH_NAD-dep_N"/>
</dbReference>
<feature type="binding site" evidence="9">
    <location>
        <position position="105"/>
    </location>
    <ligand>
        <name>sn-glycerol 3-phosphate</name>
        <dbReference type="ChEBI" id="CHEBI:57597"/>
    </ligand>
</feature>
<comment type="pathway">
    <text evidence="9">Membrane lipid metabolism; glycerophospholipid metabolism.</text>
</comment>
<dbReference type="PANTHER" id="PTHR11728:SF1">
    <property type="entry name" value="GLYCEROL-3-PHOSPHATE DEHYDROGENASE [NAD(+)] 2, CHLOROPLASTIC"/>
    <property type="match status" value="1"/>
</dbReference>
<keyword evidence="4 9" id="KW-0560">Oxidoreductase</keyword>
<organism evidence="14 15">
    <name type="scientific">Alicyclobacillus fodiniaquatilis</name>
    <dbReference type="NCBI Taxonomy" id="1661150"/>
    <lineage>
        <taxon>Bacteria</taxon>
        <taxon>Bacillati</taxon>
        <taxon>Bacillota</taxon>
        <taxon>Bacilli</taxon>
        <taxon>Bacillales</taxon>
        <taxon>Alicyclobacillaceae</taxon>
        <taxon>Alicyclobacillus</taxon>
    </lineage>
</organism>
<evidence type="ECO:0000256" key="2">
    <source>
        <dbReference type="ARBA" id="ARBA00022516"/>
    </source>
</evidence>
<dbReference type="NCBIfam" id="NF000942">
    <property type="entry name" value="PRK00094.1-4"/>
    <property type="match status" value="1"/>
</dbReference>
<protein>
    <recommendedName>
        <fullName evidence="9">Glycerol-3-phosphate dehydrogenase [NAD(P)+]</fullName>
        <ecNumber evidence="9">1.1.1.94</ecNumber>
    </recommendedName>
    <alternativeName>
        <fullName evidence="9">NAD(P)(+)-dependent glycerol-3-phosphate dehydrogenase</fullName>
    </alternativeName>
    <alternativeName>
        <fullName evidence="9">NAD(P)H-dependent dihydroxyacetone-phosphate reductase</fullName>
    </alternativeName>
</protein>
<dbReference type="Proteomes" id="UP001597079">
    <property type="component" value="Unassembled WGS sequence"/>
</dbReference>
<gene>
    <name evidence="9" type="primary">gpsA</name>
    <name evidence="14" type="ORF">ACFSB2_20825</name>
</gene>
<dbReference type="PIRSF" id="PIRSF000114">
    <property type="entry name" value="Glycerol-3-P_dh"/>
    <property type="match status" value="1"/>
</dbReference>
<evidence type="ECO:0000259" key="13">
    <source>
        <dbReference type="Pfam" id="PF07479"/>
    </source>
</evidence>
<feature type="binding site" evidence="9">
    <location>
        <position position="11"/>
    </location>
    <ligand>
        <name>NADPH</name>
        <dbReference type="ChEBI" id="CHEBI:57783"/>
    </ligand>
</feature>
<keyword evidence="9" id="KW-0963">Cytoplasm</keyword>
<dbReference type="InterPro" id="IPR036291">
    <property type="entry name" value="NAD(P)-bd_dom_sf"/>
</dbReference>
<dbReference type="EC" id="1.1.1.94" evidence="9"/>
<dbReference type="SUPFAM" id="SSF51735">
    <property type="entry name" value="NAD(P)-binding Rossmann-fold domains"/>
    <property type="match status" value="1"/>
</dbReference>
<feature type="binding site" evidence="9">
    <location>
        <position position="31"/>
    </location>
    <ligand>
        <name>NADPH</name>
        <dbReference type="ChEBI" id="CHEBI:57783"/>
    </ligand>
</feature>
<evidence type="ECO:0000256" key="10">
    <source>
        <dbReference type="RuleBase" id="RU000437"/>
    </source>
</evidence>
<evidence type="ECO:0000256" key="9">
    <source>
        <dbReference type="HAMAP-Rule" id="MF_00394"/>
    </source>
</evidence>
<name>A0ABW4JPP4_9BACL</name>
<dbReference type="Pfam" id="PF07479">
    <property type="entry name" value="NAD_Gly3P_dh_C"/>
    <property type="match status" value="1"/>
</dbReference>
<dbReference type="Pfam" id="PF01210">
    <property type="entry name" value="NAD_Gly3P_dh_N"/>
    <property type="match status" value="1"/>
</dbReference>
<keyword evidence="3 9" id="KW-0521">NADP</keyword>
<comment type="catalytic activity">
    <reaction evidence="9 11">
        <text>sn-glycerol 3-phosphate + NADP(+) = dihydroxyacetone phosphate + NADPH + H(+)</text>
        <dbReference type="Rhea" id="RHEA:11096"/>
        <dbReference type="ChEBI" id="CHEBI:15378"/>
        <dbReference type="ChEBI" id="CHEBI:57597"/>
        <dbReference type="ChEBI" id="CHEBI:57642"/>
        <dbReference type="ChEBI" id="CHEBI:57783"/>
        <dbReference type="ChEBI" id="CHEBI:58349"/>
        <dbReference type="EC" id="1.1.1.94"/>
    </reaction>
</comment>
<dbReference type="HAMAP" id="MF_00394">
    <property type="entry name" value="NAD_Glyc3P_dehydrog"/>
    <property type="match status" value="1"/>
</dbReference>